<dbReference type="GO" id="GO:0003677">
    <property type="term" value="F:DNA binding"/>
    <property type="evidence" value="ECO:0007669"/>
    <property type="project" value="InterPro"/>
</dbReference>
<keyword evidence="4" id="KW-1185">Reference proteome</keyword>
<dbReference type="GO" id="GO:0015627">
    <property type="term" value="C:type II protein secretion system complex"/>
    <property type="evidence" value="ECO:0007669"/>
    <property type="project" value="TreeGrafter"/>
</dbReference>
<dbReference type="Pfam" id="PF10531">
    <property type="entry name" value="SLBB"/>
    <property type="match status" value="1"/>
</dbReference>
<dbReference type="EMBL" id="CP032630">
    <property type="protein sequence ID" value="AYF99373.1"/>
    <property type="molecule type" value="Genomic_DNA"/>
</dbReference>
<evidence type="ECO:0000256" key="1">
    <source>
        <dbReference type="SAM" id="SignalP"/>
    </source>
</evidence>
<dbReference type="SMART" id="SM00278">
    <property type="entry name" value="HhH1"/>
    <property type="match status" value="2"/>
</dbReference>
<feature type="chain" id="PRO_5039156500" evidence="1">
    <location>
        <begin position="23"/>
        <end position="190"/>
    </location>
</feature>
<dbReference type="InterPro" id="IPR010994">
    <property type="entry name" value="RuvA_2-like"/>
</dbReference>
<dbReference type="Gene3D" id="1.10.150.280">
    <property type="entry name" value="AF1531-like domain"/>
    <property type="match status" value="1"/>
</dbReference>
<dbReference type="GO" id="GO:0015628">
    <property type="term" value="P:protein secretion by the type II secretion system"/>
    <property type="evidence" value="ECO:0007669"/>
    <property type="project" value="TreeGrafter"/>
</dbReference>
<dbReference type="GO" id="GO:0006281">
    <property type="term" value="P:DNA repair"/>
    <property type="evidence" value="ECO:0007669"/>
    <property type="project" value="InterPro"/>
</dbReference>
<dbReference type="Pfam" id="PF12836">
    <property type="entry name" value="HHH_3"/>
    <property type="match status" value="1"/>
</dbReference>
<dbReference type="InterPro" id="IPR003583">
    <property type="entry name" value="Hlx-hairpin-Hlx_DNA-bd_motif"/>
</dbReference>
<dbReference type="PANTHER" id="PTHR21180:SF32">
    <property type="entry name" value="ENDONUCLEASE_EXONUCLEASE_PHOSPHATASE FAMILY DOMAIN-CONTAINING PROTEIN 1"/>
    <property type="match status" value="1"/>
</dbReference>
<reference evidence="4" key="1">
    <citation type="submission" date="2018-09" db="EMBL/GenBank/DDBJ databases">
        <title>Genome sequencing of strain 2DFWR-13.</title>
        <authorList>
            <person name="Heo J."/>
            <person name="Kim S.-J."/>
            <person name="Kwon S.-W."/>
        </authorList>
    </citation>
    <scope>NUCLEOTIDE SEQUENCE [LARGE SCALE GENOMIC DNA]</scope>
    <source>
        <strain evidence="4">2DFWR-13</strain>
    </source>
</reference>
<protein>
    <submittedName>
        <fullName evidence="3">Competence protein ComEA</fullName>
    </submittedName>
</protein>
<dbReference type="KEGG" id="lyd:D7I47_00520"/>
<evidence type="ECO:0000313" key="4">
    <source>
        <dbReference type="Proteomes" id="UP000278886"/>
    </source>
</evidence>
<dbReference type="AlphaFoldDB" id="A0A387BAI7"/>
<keyword evidence="1" id="KW-0732">Signal</keyword>
<evidence type="ECO:0000259" key="2">
    <source>
        <dbReference type="SMART" id="SM00278"/>
    </source>
</evidence>
<dbReference type="SUPFAM" id="SSF47781">
    <property type="entry name" value="RuvA domain 2-like"/>
    <property type="match status" value="1"/>
</dbReference>
<dbReference type="OrthoDB" id="9758724at2"/>
<organism evidence="3 4">
    <name type="scientific">Protaetiibacter intestinalis</name>
    <dbReference type="NCBI Taxonomy" id="2419774"/>
    <lineage>
        <taxon>Bacteria</taxon>
        <taxon>Bacillati</taxon>
        <taxon>Actinomycetota</taxon>
        <taxon>Actinomycetes</taxon>
        <taxon>Micrococcales</taxon>
        <taxon>Microbacteriaceae</taxon>
        <taxon>Protaetiibacter</taxon>
    </lineage>
</organism>
<accession>A0A387BAI7</accession>
<feature type="signal peptide" evidence="1">
    <location>
        <begin position="1"/>
        <end position="22"/>
    </location>
</feature>
<sequence>MRRGAGAALVVLLAGAAIAVFATAVTPRGGERELASGPGEVASAAPGVTLAASPIFVHVLGQVARPGLYELREGDRVVDAIAAAGGLTEAADPAGVNLARTLNDGEQLAVPAVGEAPAASAPGVAADGRVDLNTADVAALDTLPRIGPAMAQRIIDWREANGPFSSVDDLLAVSGIGAKTVEALRPLVVP</sequence>
<proteinExistence type="predicted"/>
<name>A0A387BAI7_9MICO</name>
<dbReference type="InterPro" id="IPR051675">
    <property type="entry name" value="Endo/Exo/Phosphatase_dom_1"/>
</dbReference>
<feature type="domain" description="Helix-hairpin-helix DNA-binding motif class 1" evidence="2">
    <location>
        <begin position="138"/>
        <end position="157"/>
    </location>
</feature>
<dbReference type="Gene3D" id="3.10.560.10">
    <property type="entry name" value="Outer membrane lipoprotein wza domain like"/>
    <property type="match status" value="1"/>
</dbReference>
<evidence type="ECO:0000313" key="3">
    <source>
        <dbReference type="EMBL" id="AYF99373.1"/>
    </source>
</evidence>
<feature type="domain" description="Helix-hairpin-helix DNA-binding motif class 1" evidence="2">
    <location>
        <begin position="168"/>
        <end position="187"/>
    </location>
</feature>
<dbReference type="PANTHER" id="PTHR21180">
    <property type="entry name" value="ENDONUCLEASE/EXONUCLEASE/PHOSPHATASE FAMILY DOMAIN-CONTAINING PROTEIN 1"/>
    <property type="match status" value="1"/>
</dbReference>
<gene>
    <name evidence="3" type="ORF">D7I47_00520</name>
</gene>
<dbReference type="InterPro" id="IPR019554">
    <property type="entry name" value="Soluble_ligand-bd"/>
</dbReference>
<dbReference type="Proteomes" id="UP000278886">
    <property type="component" value="Chromosome"/>
</dbReference>